<dbReference type="eggNOG" id="ENOG5033BBZ">
    <property type="taxonomic scope" value="Bacteria"/>
</dbReference>
<dbReference type="AlphaFoldDB" id="C0GCD3"/>
<feature type="compositionally biased region" description="Polar residues" evidence="1">
    <location>
        <begin position="26"/>
        <end position="40"/>
    </location>
</feature>
<feature type="region of interest" description="Disordered" evidence="1">
    <location>
        <begin position="1"/>
        <end position="66"/>
    </location>
</feature>
<feature type="compositionally biased region" description="Basic and acidic residues" evidence="1">
    <location>
        <begin position="1"/>
        <end position="19"/>
    </location>
</feature>
<name>C0GCD3_DETAL</name>
<gene>
    <name evidence="2" type="ORF">DealDRAFT_0142</name>
</gene>
<keyword evidence="3" id="KW-1185">Reference proteome</keyword>
<sequence length="66" mass="7818">MKRRPDEPGYEYREPETQKSLHRPQGSPQPREVQSQQAQLKSIHKHGTNKALKANMFKKKDLKYDK</sequence>
<comment type="caution">
    <text evidence="2">The sequence shown here is derived from an EMBL/GenBank/DDBJ whole genome shotgun (WGS) entry which is preliminary data.</text>
</comment>
<evidence type="ECO:0000313" key="2">
    <source>
        <dbReference type="EMBL" id="EEG78868.1"/>
    </source>
</evidence>
<dbReference type="RefSeq" id="WP_008513898.1">
    <property type="nucleotide sequence ID" value="NZ_ACJM01000001.1"/>
</dbReference>
<evidence type="ECO:0000313" key="3">
    <source>
        <dbReference type="Proteomes" id="UP000006443"/>
    </source>
</evidence>
<dbReference type="Proteomes" id="UP000006443">
    <property type="component" value="Unassembled WGS sequence"/>
</dbReference>
<evidence type="ECO:0000256" key="1">
    <source>
        <dbReference type="SAM" id="MobiDB-lite"/>
    </source>
</evidence>
<dbReference type="EMBL" id="ACJM01000001">
    <property type="protein sequence ID" value="EEG78868.1"/>
    <property type="molecule type" value="Genomic_DNA"/>
</dbReference>
<reference evidence="2 3" key="1">
    <citation type="submission" date="2009-02" db="EMBL/GenBank/DDBJ databases">
        <title>Sequencing of the draft genome and assembly of Dethiobacter alkaliphilus AHT 1.</title>
        <authorList>
            <consortium name="US DOE Joint Genome Institute (JGI-PGF)"/>
            <person name="Lucas S."/>
            <person name="Copeland A."/>
            <person name="Lapidus A."/>
            <person name="Glavina del Rio T."/>
            <person name="Dalin E."/>
            <person name="Tice H."/>
            <person name="Bruce D."/>
            <person name="Goodwin L."/>
            <person name="Pitluck S."/>
            <person name="Larimer F."/>
            <person name="Land M.L."/>
            <person name="Hauser L."/>
            <person name="Muyzer G."/>
        </authorList>
    </citation>
    <scope>NUCLEOTIDE SEQUENCE [LARGE SCALE GENOMIC DNA]</scope>
    <source>
        <strain evidence="2 3">AHT 1</strain>
    </source>
</reference>
<dbReference type="STRING" id="555088.DealDRAFT_0142"/>
<organism evidence="2 3">
    <name type="scientific">Dethiobacter alkaliphilus AHT 1</name>
    <dbReference type="NCBI Taxonomy" id="555088"/>
    <lineage>
        <taxon>Bacteria</taxon>
        <taxon>Bacillati</taxon>
        <taxon>Bacillota</taxon>
        <taxon>Dethiobacteria</taxon>
        <taxon>Dethiobacterales</taxon>
        <taxon>Dethiobacteraceae</taxon>
        <taxon>Dethiobacter</taxon>
    </lineage>
</organism>
<protein>
    <submittedName>
        <fullName evidence="2">Uncharacterized protein</fullName>
    </submittedName>
</protein>
<proteinExistence type="predicted"/>
<dbReference type="OrthoDB" id="1787170at2"/>
<accession>C0GCD3</accession>